<protein>
    <submittedName>
        <fullName evidence="1">Phosphohistidine phosphatase</fullName>
    </submittedName>
</protein>
<organism evidence="1 2">
    <name type="scientific">Pseudokineococcus lusitanus</name>
    <dbReference type="NCBI Taxonomy" id="763993"/>
    <lineage>
        <taxon>Bacteria</taxon>
        <taxon>Bacillati</taxon>
        <taxon>Actinomycetota</taxon>
        <taxon>Actinomycetes</taxon>
        <taxon>Kineosporiales</taxon>
        <taxon>Kineosporiaceae</taxon>
        <taxon>Pseudokineococcus</taxon>
    </lineage>
</organism>
<reference evidence="1 2" key="1">
    <citation type="journal article" date="2015" name="Stand. Genomic Sci.">
        <title>Genomic Encyclopedia of Bacterial and Archaeal Type Strains, Phase III: the genomes of soil and plant-associated and newly described type strains.</title>
        <authorList>
            <person name="Whitman W.B."/>
            <person name="Woyke T."/>
            <person name="Klenk H.P."/>
            <person name="Zhou Y."/>
            <person name="Lilburn T.G."/>
            <person name="Beck B.J."/>
            <person name="De Vos P."/>
            <person name="Vandamme P."/>
            <person name="Eisen J.A."/>
            <person name="Garrity G."/>
            <person name="Hugenholtz P."/>
            <person name="Kyrpides N.C."/>
        </authorList>
    </citation>
    <scope>NUCLEOTIDE SEQUENCE [LARGE SCALE GENOMIC DNA]</scope>
    <source>
        <strain evidence="1 2">CECT 7306</strain>
    </source>
</reference>
<dbReference type="OrthoDB" id="9810154at2"/>
<proteinExistence type="predicted"/>
<evidence type="ECO:0000313" key="2">
    <source>
        <dbReference type="Proteomes" id="UP000276232"/>
    </source>
</evidence>
<dbReference type="Gene3D" id="3.40.50.1240">
    <property type="entry name" value="Phosphoglycerate mutase-like"/>
    <property type="match status" value="1"/>
</dbReference>
<evidence type="ECO:0000313" key="1">
    <source>
        <dbReference type="EMBL" id="ROP45472.1"/>
    </source>
</evidence>
<keyword evidence="2" id="KW-1185">Reference proteome</keyword>
<name>A0A3N1HSV4_9ACTN</name>
<dbReference type="EMBL" id="RJKN01000001">
    <property type="protein sequence ID" value="ROP45472.1"/>
    <property type="molecule type" value="Genomic_DNA"/>
</dbReference>
<dbReference type="Proteomes" id="UP000276232">
    <property type="component" value="Unassembled WGS sequence"/>
</dbReference>
<accession>A0A3N1HSV4</accession>
<dbReference type="AlphaFoldDB" id="A0A3N1HSV4"/>
<comment type="caution">
    <text evidence="1">The sequence shown here is derived from an EMBL/GenBank/DDBJ whole genome shotgun (WGS) entry which is preliminary data.</text>
</comment>
<sequence length="157" mass="15719">MGPGGTDHARALTAAGEDEATAAGALLRARGLVPDLVVTSDALRALRTTALLVGDDGWPVRVEPDVYEASPQRLGAVLGRLPADVATAVLVCHEPGASGLSVALAGPSADPAAGALRGRLMAGLRTAEAAVLRWDGGWDDLVAATAELVEVLGPDGA</sequence>
<dbReference type="InterPro" id="IPR013078">
    <property type="entry name" value="His_Pase_superF_clade-1"/>
</dbReference>
<dbReference type="InterPro" id="IPR029033">
    <property type="entry name" value="His_PPase_superfam"/>
</dbReference>
<gene>
    <name evidence="1" type="ORF">EDC03_0074</name>
</gene>
<dbReference type="SUPFAM" id="SSF53254">
    <property type="entry name" value="Phosphoglycerate mutase-like"/>
    <property type="match status" value="1"/>
</dbReference>
<dbReference type="Pfam" id="PF00300">
    <property type="entry name" value="His_Phos_1"/>
    <property type="match status" value="1"/>
</dbReference>
<dbReference type="InParanoid" id="A0A3N1HSV4"/>
<dbReference type="CDD" id="cd07067">
    <property type="entry name" value="HP_PGM_like"/>
    <property type="match status" value="1"/>
</dbReference>